<name>A0ABQ6QMZ1_9BACT</name>
<sequence length="197" mass="19661">MLNLKSVVSLCAVAGLTACGGGMEGEDGLATQESALVTSQGCTFTASYAAQPGTLPPVYNVTVTRAADATCAYGAGSVVVGTSTGTAPTLSLVANDLGVAVSYTYKSSVSGSAPQSLGIKHVAPDTLDIVRSAGLAVYLGRGSIYSGSLSIASDGTTLTVYGTKSGTIYGQTGTGNTYLASYPDFFTSTTAPSIMTF</sequence>
<accession>A0ABQ6QMZ1</accession>
<dbReference type="RefSeq" id="WP_338276095.1">
    <property type="nucleotide sequence ID" value="NZ_BTTX01000002.1"/>
</dbReference>
<evidence type="ECO:0000313" key="2">
    <source>
        <dbReference type="Proteomes" id="UP001342631"/>
    </source>
</evidence>
<proteinExistence type="predicted"/>
<evidence type="ECO:0008006" key="3">
    <source>
        <dbReference type="Google" id="ProtNLM"/>
    </source>
</evidence>
<organism evidence="1 2">
    <name type="scientific">Corallococcus caeni</name>
    <dbReference type="NCBI Taxonomy" id="3082388"/>
    <lineage>
        <taxon>Bacteria</taxon>
        <taxon>Pseudomonadati</taxon>
        <taxon>Myxococcota</taxon>
        <taxon>Myxococcia</taxon>
        <taxon>Myxococcales</taxon>
        <taxon>Cystobacterineae</taxon>
        <taxon>Myxococcaceae</taxon>
        <taxon>Corallococcus</taxon>
    </lineage>
</organism>
<reference evidence="1 2" key="1">
    <citation type="journal article" date="2024" name="Arch. Microbiol.">
        <title>Corallococcus caeni sp. nov., a novel myxobacterium isolated from activated sludge.</title>
        <authorList>
            <person name="Tomita S."/>
            <person name="Nakai R."/>
            <person name="Kuroda K."/>
            <person name="Kurashita H."/>
            <person name="Hatamoto M."/>
            <person name="Yamaguchi T."/>
            <person name="Narihiro T."/>
        </authorList>
    </citation>
    <scope>NUCLEOTIDE SEQUENCE [LARGE SCALE GENOMIC DNA]</scope>
    <source>
        <strain evidence="1 2">NO1</strain>
    </source>
</reference>
<gene>
    <name evidence="1" type="ORF">ASNO1_16380</name>
</gene>
<keyword evidence="2" id="KW-1185">Reference proteome</keyword>
<dbReference type="PROSITE" id="PS51257">
    <property type="entry name" value="PROKAR_LIPOPROTEIN"/>
    <property type="match status" value="1"/>
</dbReference>
<dbReference type="Proteomes" id="UP001342631">
    <property type="component" value="Unassembled WGS sequence"/>
</dbReference>
<protein>
    <recommendedName>
        <fullName evidence="3">Lipoprotein</fullName>
    </recommendedName>
</protein>
<comment type="caution">
    <text evidence="1">The sequence shown here is derived from an EMBL/GenBank/DDBJ whole genome shotgun (WGS) entry which is preliminary data.</text>
</comment>
<evidence type="ECO:0000313" key="1">
    <source>
        <dbReference type="EMBL" id="GMU05385.1"/>
    </source>
</evidence>
<dbReference type="EMBL" id="BTTX01000002">
    <property type="protein sequence ID" value="GMU05385.1"/>
    <property type="molecule type" value="Genomic_DNA"/>
</dbReference>